<feature type="region of interest" description="Disordered" evidence="2">
    <location>
        <begin position="397"/>
        <end position="416"/>
    </location>
</feature>
<evidence type="ECO:0000256" key="2">
    <source>
        <dbReference type="SAM" id="MobiDB-lite"/>
    </source>
</evidence>
<feature type="compositionally biased region" description="Basic and acidic residues" evidence="2">
    <location>
        <begin position="707"/>
        <end position="737"/>
    </location>
</feature>
<dbReference type="PANTHER" id="PTHR23167:SF46">
    <property type="entry name" value="EPS15 HOMOLOGY DOMAIN CONTAINING PROTEIN-BINDING PROTEIN 1, ISOFORM F"/>
    <property type="match status" value="1"/>
</dbReference>
<feature type="region of interest" description="Disordered" evidence="2">
    <location>
        <begin position="97"/>
        <end position="356"/>
    </location>
</feature>
<evidence type="ECO:0000313" key="5">
    <source>
        <dbReference type="RefSeq" id="XP_065664275.1"/>
    </source>
</evidence>
<dbReference type="Proteomes" id="UP001652625">
    <property type="component" value="Chromosome 10"/>
</dbReference>
<feature type="compositionally biased region" description="Basic and acidic residues" evidence="2">
    <location>
        <begin position="108"/>
        <end position="117"/>
    </location>
</feature>
<proteinExistence type="predicted"/>
<dbReference type="Gene3D" id="1.10.418.10">
    <property type="entry name" value="Calponin-like domain"/>
    <property type="match status" value="1"/>
</dbReference>
<feature type="compositionally biased region" description="Basic and acidic residues" evidence="2">
    <location>
        <begin position="192"/>
        <end position="226"/>
    </location>
</feature>
<feature type="compositionally biased region" description="Polar residues" evidence="2">
    <location>
        <begin position="753"/>
        <end position="763"/>
    </location>
</feature>
<dbReference type="SMART" id="SM00033">
    <property type="entry name" value="CH"/>
    <property type="match status" value="1"/>
</dbReference>
<dbReference type="GeneID" id="100208415"/>
<dbReference type="PROSITE" id="PS50021">
    <property type="entry name" value="CH"/>
    <property type="match status" value="1"/>
</dbReference>
<feature type="compositionally biased region" description="Basic and acidic residues" evidence="2">
    <location>
        <begin position="667"/>
        <end position="700"/>
    </location>
</feature>
<evidence type="ECO:0000256" key="1">
    <source>
        <dbReference type="SAM" id="Coils"/>
    </source>
</evidence>
<dbReference type="InterPro" id="IPR050540">
    <property type="entry name" value="F-actin_Monoox_Mical"/>
</dbReference>
<sequence>MVMLDQDYLSKKLENTDDLEERREIRKQIRELRNKKFDEEIKKISSGESTTLSMTNGSSKRAATQITSGDDDGDPYGLLKYTTEEELQTLLNATEFTETDKRRKIRTRMREVREAKYDSPIVIKSNERSSKPNQESIKESLNPKETDSYIKQQKSQTVEREPIPPSVIKNNLPSKTEPVYVRDPSPTPEVQLNKKEQSIKREPSLEREPTPEPECELNHEPEHELNLEPEFQEESNTETAEESYNDIKCNYNIEKDIDSDEAIIYNKDTADSDEGIHDTKDVSESDETMHCSNDVPESNETLNDAKNENEDEEQENREEQEDNVNSDEDASGSECFSEDGVQKNKYSTSSTGSYDGKKHVASIIEDVMAVPEPGVKSGKDFKKKLKKGAVKSSINLEKSSVSSGEQVDFRPSLKKKSSAPVVNLERKLQGGEQVDFRTALQRKVELPAPEKKELAGGEQVDFRTALKQKVPKPVFDKTPISPQQVDFRTALSNKVQPKSSTDKPQGGEQKDFRVVLKAEPNPVQLTNKVKPVVTKGEQKDFRTVLKKNDSSPATAKKEYQTVDDDQNIDGKLNENCEFINDEPKAVEINEDQCEQEIELEDTELVKSSQVVASQQDVQTKPVSKPPPPAPKKKSFKGKSEEPAPSNKDNNVSNPNLPSAKEEEVEDVDGKARNRRTAKEVKLPPPKPTDKPRRVIRHEESEPVSVEAKNDVEKAKVDVKIPDNDSRNVEVNSEKPDDQSSQQVPTDNSKEQQVDNSSQQIPTDNSKEKQVDKSSQQIPTVDNSKDLSLSSNVAQKKPSSQSKAMGRIKFGSDDEQEKPKEVEVKSTDNAETVKFNGNVKDDDGIKPGRRSRKVKEDETIEVSADLLAEINRPKEEPKKFVPPAAKTPQSTRVLTGKAAEREAERQKEKEQREAERLKREAERAKERDEAARKRKEQKDAFEKKMEEKKRERMLAERKKNASVIAGRNAFKDKLEANAPPQDPNAAKVTSNTNVTKLLAWAQKQTMGYQGVNIENFSESWADGLAFAALIHSFCPEDIPIEELSKDTKRRNFELAFSIAKEEGVMDLLDVEDMVRMRSPDPKSIITYLHSVYSVFCS</sequence>
<protein>
    <submittedName>
        <fullName evidence="5">Titin homolog isoform X1</fullName>
    </submittedName>
</protein>
<gene>
    <name evidence="5" type="primary">LOC100208415</name>
</gene>
<dbReference type="InterPro" id="IPR001715">
    <property type="entry name" value="CH_dom"/>
</dbReference>
<keyword evidence="1" id="KW-0175">Coiled coil</keyword>
<dbReference type="SUPFAM" id="SSF47576">
    <property type="entry name" value="Calponin-homology domain, CH-domain"/>
    <property type="match status" value="1"/>
</dbReference>
<organism evidence="4 5">
    <name type="scientific">Hydra vulgaris</name>
    <name type="common">Hydra</name>
    <name type="synonym">Hydra attenuata</name>
    <dbReference type="NCBI Taxonomy" id="6087"/>
    <lineage>
        <taxon>Eukaryota</taxon>
        <taxon>Metazoa</taxon>
        <taxon>Cnidaria</taxon>
        <taxon>Hydrozoa</taxon>
        <taxon>Hydroidolina</taxon>
        <taxon>Anthoathecata</taxon>
        <taxon>Aplanulata</taxon>
        <taxon>Hydridae</taxon>
        <taxon>Hydra</taxon>
    </lineage>
</organism>
<feature type="region of interest" description="Disordered" evidence="2">
    <location>
        <begin position="473"/>
        <end position="511"/>
    </location>
</feature>
<feature type="compositionally biased region" description="Low complexity" evidence="2">
    <location>
        <begin position="605"/>
        <end position="622"/>
    </location>
</feature>
<accession>A0ABM4CQY5</accession>
<dbReference type="InterPro" id="IPR022189">
    <property type="entry name" value="SMTN"/>
</dbReference>
<feature type="compositionally biased region" description="Basic and acidic residues" evidence="2">
    <location>
        <begin position="268"/>
        <end position="289"/>
    </location>
</feature>
<feature type="compositionally biased region" description="Polar residues" evidence="2">
    <location>
        <begin position="772"/>
        <end position="802"/>
    </location>
</feature>
<dbReference type="InterPro" id="IPR036872">
    <property type="entry name" value="CH_dom_sf"/>
</dbReference>
<dbReference type="Pfam" id="PF12510">
    <property type="entry name" value="Smoothelin"/>
    <property type="match status" value="1"/>
</dbReference>
<feature type="region of interest" description="Disordered" evidence="2">
    <location>
        <begin position="604"/>
        <end position="947"/>
    </location>
</feature>
<feature type="compositionally biased region" description="Basic and acidic residues" evidence="2">
    <location>
        <begin position="125"/>
        <end position="148"/>
    </location>
</feature>
<keyword evidence="4" id="KW-1185">Reference proteome</keyword>
<name>A0ABM4CQY5_HYDVU</name>
<feature type="compositionally biased region" description="Polar residues" evidence="2">
    <location>
        <begin position="46"/>
        <end position="68"/>
    </location>
</feature>
<feature type="compositionally biased region" description="Acidic residues" evidence="2">
    <location>
        <begin position="230"/>
        <end position="244"/>
    </location>
</feature>
<feature type="compositionally biased region" description="Basic and acidic residues" evidence="2">
    <location>
        <begin position="816"/>
        <end position="827"/>
    </location>
</feature>
<feature type="region of interest" description="Disordered" evidence="2">
    <location>
        <begin position="537"/>
        <end position="570"/>
    </location>
</feature>
<feature type="compositionally biased region" description="Polar residues" evidence="2">
    <location>
        <begin position="480"/>
        <end position="503"/>
    </location>
</feature>
<feature type="compositionally biased region" description="Basic and acidic residues" evidence="2">
    <location>
        <begin position="897"/>
        <end position="947"/>
    </location>
</feature>
<feature type="compositionally biased region" description="Basic and acidic residues" evidence="2">
    <location>
        <begin position="537"/>
        <end position="560"/>
    </location>
</feature>
<reference evidence="5" key="1">
    <citation type="submission" date="2025-08" db="UniProtKB">
        <authorList>
            <consortium name="RefSeq"/>
        </authorList>
    </citation>
    <scope>IDENTIFICATION</scope>
</reference>
<feature type="compositionally biased region" description="Polar residues" evidence="2">
    <location>
        <begin position="646"/>
        <end position="656"/>
    </location>
</feature>
<feature type="domain" description="Calponin-homology (CH)" evidence="3">
    <location>
        <begin position="990"/>
        <end position="1095"/>
    </location>
</feature>
<feature type="coiled-coil region" evidence="1">
    <location>
        <begin position="15"/>
        <end position="42"/>
    </location>
</feature>
<dbReference type="RefSeq" id="XP_065664275.1">
    <property type="nucleotide sequence ID" value="XM_065808203.1"/>
</dbReference>
<feature type="region of interest" description="Disordered" evidence="2">
    <location>
        <begin position="46"/>
        <end position="78"/>
    </location>
</feature>
<feature type="compositionally biased region" description="Acidic residues" evidence="2">
    <location>
        <begin position="309"/>
        <end position="331"/>
    </location>
</feature>
<feature type="compositionally biased region" description="Polar residues" evidence="2">
    <location>
        <begin position="344"/>
        <end position="353"/>
    </location>
</feature>
<dbReference type="Pfam" id="PF00307">
    <property type="entry name" value="CH"/>
    <property type="match status" value="1"/>
</dbReference>
<evidence type="ECO:0000259" key="3">
    <source>
        <dbReference type="PROSITE" id="PS50021"/>
    </source>
</evidence>
<evidence type="ECO:0000313" key="4">
    <source>
        <dbReference type="Proteomes" id="UP001652625"/>
    </source>
</evidence>
<dbReference type="PANTHER" id="PTHR23167">
    <property type="entry name" value="CALPONIN HOMOLOGY DOMAIN-CONTAINING PROTEIN DDB_G0272472-RELATED"/>
    <property type="match status" value="1"/>
</dbReference>